<protein>
    <submittedName>
        <fullName evidence="1">Uncharacterized protein</fullName>
    </submittedName>
</protein>
<proteinExistence type="predicted"/>
<evidence type="ECO:0000313" key="1">
    <source>
        <dbReference type="EMBL" id="KAF2533731.1"/>
    </source>
</evidence>
<organism evidence="1">
    <name type="scientific">Brassica cretica</name>
    <name type="common">Mustard</name>
    <dbReference type="NCBI Taxonomy" id="69181"/>
    <lineage>
        <taxon>Eukaryota</taxon>
        <taxon>Viridiplantae</taxon>
        <taxon>Streptophyta</taxon>
        <taxon>Embryophyta</taxon>
        <taxon>Tracheophyta</taxon>
        <taxon>Spermatophyta</taxon>
        <taxon>Magnoliopsida</taxon>
        <taxon>eudicotyledons</taxon>
        <taxon>Gunneridae</taxon>
        <taxon>Pentapetalae</taxon>
        <taxon>rosids</taxon>
        <taxon>malvids</taxon>
        <taxon>Brassicales</taxon>
        <taxon>Brassicaceae</taxon>
        <taxon>Brassiceae</taxon>
        <taxon>Brassica</taxon>
    </lineage>
</organism>
<sequence>MVSKRSRVAFQEYALHLIWWYKFEMDFLVVSKQYRAASFLSDRRRGGGLAVDRSVARSMLARLISESPPIGCLSRELVMDDERSTRSYLGYVMCGHSDGVKVAYGRLHNAFADIPFHIRLMRCHPPEG</sequence>
<gene>
    <name evidence="1" type="ORF">F2Q70_00029934</name>
</gene>
<name>A0A8S9FKS9_BRACR</name>
<accession>A0A8S9FKS9</accession>
<dbReference type="AlphaFoldDB" id="A0A8S9FKS9"/>
<dbReference type="EMBL" id="QGKY02002305">
    <property type="protein sequence ID" value="KAF2533731.1"/>
    <property type="molecule type" value="Genomic_DNA"/>
</dbReference>
<reference evidence="1" key="1">
    <citation type="submission" date="2019-12" db="EMBL/GenBank/DDBJ databases">
        <title>Genome sequencing and annotation of Brassica cretica.</title>
        <authorList>
            <person name="Studholme D.J."/>
            <person name="Sarris P.F."/>
        </authorList>
    </citation>
    <scope>NUCLEOTIDE SEQUENCE</scope>
    <source>
        <strain evidence="1">PFS-102/07</strain>
        <tissue evidence="1">Leaf</tissue>
    </source>
</reference>
<comment type="caution">
    <text evidence="1">The sequence shown here is derived from an EMBL/GenBank/DDBJ whole genome shotgun (WGS) entry which is preliminary data.</text>
</comment>